<gene>
    <name evidence="1" type="ORF">J2T60_002623</name>
</gene>
<dbReference type="Proteomes" id="UP001523550">
    <property type="component" value="Unassembled WGS sequence"/>
</dbReference>
<organism evidence="1 2">
    <name type="scientific">Natronospira proteinivora</name>
    <dbReference type="NCBI Taxonomy" id="1807133"/>
    <lineage>
        <taxon>Bacteria</taxon>
        <taxon>Pseudomonadati</taxon>
        <taxon>Pseudomonadota</taxon>
        <taxon>Gammaproteobacteria</taxon>
        <taxon>Natronospirales</taxon>
        <taxon>Natronospiraceae</taxon>
        <taxon>Natronospira</taxon>
    </lineage>
</organism>
<protein>
    <submittedName>
        <fullName evidence="1">Uncharacterized protein</fullName>
    </submittedName>
</protein>
<sequence length="75" mass="8398">MSRPATGRPLRQKAFMSKAAANYPLIPAKCRNFFAPAVDKSDFMIHNYSFESCPDKAPIGVETARNSIQQGAHWR</sequence>
<accession>A0ABT1GBB3</accession>
<evidence type="ECO:0000313" key="1">
    <source>
        <dbReference type="EMBL" id="MCP1728609.1"/>
    </source>
</evidence>
<proteinExistence type="predicted"/>
<keyword evidence="2" id="KW-1185">Reference proteome</keyword>
<comment type="caution">
    <text evidence="1">The sequence shown here is derived from an EMBL/GenBank/DDBJ whole genome shotgun (WGS) entry which is preliminary data.</text>
</comment>
<dbReference type="EMBL" id="JALJYF010000003">
    <property type="protein sequence ID" value="MCP1728609.1"/>
    <property type="molecule type" value="Genomic_DNA"/>
</dbReference>
<name>A0ABT1GBB3_9GAMM</name>
<evidence type="ECO:0000313" key="2">
    <source>
        <dbReference type="Proteomes" id="UP001523550"/>
    </source>
</evidence>
<dbReference type="RefSeq" id="WP_253451170.1">
    <property type="nucleotide sequence ID" value="NZ_JALJYF010000003.1"/>
</dbReference>
<reference evidence="1 2" key="1">
    <citation type="submission" date="2022-03" db="EMBL/GenBank/DDBJ databases">
        <title>Genomic Encyclopedia of Type Strains, Phase III (KMG-III): the genomes of soil and plant-associated and newly described type strains.</title>
        <authorList>
            <person name="Whitman W."/>
        </authorList>
    </citation>
    <scope>NUCLEOTIDE SEQUENCE [LARGE SCALE GENOMIC DNA]</scope>
    <source>
        <strain evidence="1 2">BSker1</strain>
    </source>
</reference>